<reference evidence="2 3" key="1">
    <citation type="submission" date="2015-10" db="EMBL/GenBank/DDBJ databases">
        <title>Full genome of DAOMC 229536 Phialocephala scopiformis, a fungal endophyte of spruce producing the potent anti-insectan compound rugulosin.</title>
        <authorList>
            <consortium name="DOE Joint Genome Institute"/>
            <person name="Walker A.K."/>
            <person name="Frasz S.L."/>
            <person name="Seifert K.A."/>
            <person name="Miller J.D."/>
            <person name="Mondo S.J."/>
            <person name="Labutti K."/>
            <person name="Lipzen A."/>
            <person name="Dockter R."/>
            <person name="Kennedy M."/>
            <person name="Grigoriev I.V."/>
            <person name="Spatafora J.W."/>
        </authorList>
    </citation>
    <scope>NUCLEOTIDE SEQUENCE [LARGE SCALE GENOMIC DNA]</scope>
    <source>
        <strain evidence="2 3">CBS 120377</strain>
    </source>
</reference>
<evidence type="ECO:0008006" key="4">
    <source>
        <dbReference type="Google" id="ProtNLM"/>
    </source>
</evidence>
<dbReference type="SUPFAM" id="SSF51735">
    <property type="entry name" value="NAD(P)-binding Rossmann-fold domains"/>
    <property type="match status" value="1"/>
</dbReference>
<dbReference type="AlphaFoldDB" id="A0A194WZ75"/>
<dbReference type="Gene3D" id="3.40.50.720">
    <property type="entry name" value="NAD(P)-binding Rossmann-like Domain"/>
    <property type="match status" value="1"/>
</dbReference>
<dbReference type="OrthoDB" id="63935at2759"/>
<dbReference type="Proteomes" id="UP000070700">
    <property type="component" value="Unassembled WGS sequence"/>
</dbReference>
<dbReference type="EMBL" id="KQ947422">
    <property type="protein sequence ID" value="KUJ13251.1"/>
    <property type="molecule type" value="Genomic_DNA"/>
</dbReference>
<proteinExistence type="inferred from homology"/>
<evidence type="ECO:0000313" key="2">
    <source>
        <dbReference type="EMBL" id="KUJ13251.1"/>
    </source>
</evidence>
<name>A0A194WZ75_MOLSC</name>
<dbReference type="RefSeq" id="XP_018067606.1">
    <property type="nucleotide sequence ID" value="XM_018218630.1"/>
</dbReference>
<dbReference type="STRING" id="149040.A0A194WZ75"/>
<dbReference type="InterPro" id="IPR036291">
    <property type="entry name" value="NAD(P)-bd_dom_sf"/>
</dbReference>
<organism evidence="2 3">
    <name type="scientific">Mollisia scopiformis</name>
    <name type="common">Conifer needle endophyte fungus</name>
    <name type="synonym">Phialocephala scopiformis</name>
    <dbReference type="NCBI Taxonomy" id="149040"/>
    <lineage>
        <taxon>Eukaryota</taxon>
        <taxon>Fungi</taxon>
        <taxon>Dikarya</taxon>
        <taxon>Ascomycota</taxon>
        <taxon>Pezizomycotina</taxon>
        <taxon>Leotiomycetes</taxon>
        <taxon>Helotiales</taxon>
        <taxon>Mollisiaceae</taxon>
        <taxon>Mollisia</taxon>
    </lineage>
</organism>
<dbReference type="KEGG" id="psco:LY89DRAFT_721301"/>
<gene>
    <name evidence="2" type="ORF">LY89DRAFT_721301</name>
</gene>
<keyword evidence="3" id="KW-1185">Reference proteome</keyword>
<protein>
    <recommendedName>
        <fullName evidence="4">NAD(P)-binding domain-containing protein</fullName>
    </recommendedName>
</protein>
<evidence type="ECO:0000313" key="3">
    <source>
        <dbReference type="Proteomes" id="UP000070700"/>
    </source>
</evidence>
<dbReference type="InParanoid" id="A0A194WZ75"/>
<dbReference type="PROSITE" id="PS51257">
    <property type="entry name" value="PROKAR_LIPOPROTEIN"/>
    <property type="match status" value="1"/>
</dbReference>
<sequence>MTSTKLTIACFGATGGCVGTLLACALEAGYHCTALARTPEKLRNLLLTEHNIPSSTIEKYLTIHQGDVKDPTAISKVLINPTNPELLVDVIASGVGAYPTFQWSIKTPFPLTDPQICETAIRAIYTALSNLSSSSKPPITVDSTGQKPLLIAISTAGCGKKRGIPLPIYLPYHYLLSSSLADKKRMEEVVFQDKGKHVRDFVIMRPLILTDGKARGDGGLRVGWEWGIKGGDGRIQEKGPEIGYYISRKDVGIWTFEKVICQGGWEGKCVYLTY</sequence>
<comment type="similarity">
    <text evidence="1">Belongs to the avfA family.</text>
</comment>
<accession>A0A194WZ75</accession>
<dbReference type="GeneID" id="28828356"/>
<dbReference type="PANTHER" id="PTHR15020">
    <property type="entry name" value="FLAVIN REDUCTASE-RELATED"/>
    <property type="match status" value="1"/>
</dbReference>
<dbReference type="PANTHER" id="PTHR15020:SF50">
    <property type="entry name" value="UPF0659 PROTEIN YMR090W"/>
    <property type="match status" value="1"/>
</dbReference>
<evidence type="ECO:0000256" key="1">
    <source>
        <dbReference type="ARBA" id="ARBA00038376"/>
    </source>
</evidence>